<proteinExistence type="predicted"/>
<dbReference type="HOGENOM" id="CLU_000288_7_12_1"/>
<dbReference type="PANTHER" id="PTHR43628:SF1">
    <property type="entry name" value="CHITIN SYNTHASE REGULATORY FACTOR 2-RELATED"/>
    <property type="match status" value="1"/>
</dbReference>
<dbReference type="Pfam" id="PF07714">
    <property type="entry name" value="PK_Tyr_Ser-Thr"/>
    <property type="match status" value="1"/>
</dbReference>
<dbReference type="InterPro" id="IPR052945">
    <property type="entry name" value="Mitotic_Regulator"/>
</dbReference>
<dbReference type="AlphaFoldDB" id="A0A015KBL3"/>
<dbReference type="Proteomes" id="UP000022910">
    <property type="component" value="Unassembled WGS sequence"/>
</dbReference>
<dbReference type="Pfam" id="PF08238">
    <property type="entry name" value="Sel1"/>
    <property type="match status" value="6"/>
</dbReference>
<dbReference type="SUPFAM" id="SSF56112">
    <property type="entry name" value="Protein kinase-like (PK-like)"/>
    <property type="match status" value="1"/>
</dbReference>
<dbReference type="SMART" id="SM00671">
    <property type="entry name" value="SEL1"/>
    <property type="match status" value="6"/>
</dbReference>
<dbReference type="InterPro" id="IPR011009">
    <property type="entry name" value="Kinase-like_dom_sf"/>
</dbReference>
<evidence type="ECO:0000313" key="2">
    <source>
        <dbReference type="EMBL" id="EXX64859.1"/>
    </source>
</evidence>
<dbReference type="EMBL" id="JEMT01022747">
    <property type="protein sequence ID" value="EXX64859.1"/>
    <property type="molecule type" value="Genomic_DNA"/>
</dbReference>
<sequence length="655" mass="76606">MSDNIEKQDTENMSESINWIEEAIFKKHLKFYEYKKFSNFQQISVGSIGKVYRANYDKNLEKQFAIKSFFNFNNITLKEIIRELKIQRVNDLRDNIMYCYGITKFESENYDNYNYMLVMECADGGNLRDYLKNNFDKLTWNDKCLMAFQLASAVSCLHNEGIVHHDLHSGNILVHQNKIKLADFGLSKRIRTSSNCQSKLFEMVPYVDPKTFNGVNGQRNDNNQTTQMYLLNEKSDAYSVGVLLWEISSGRPPFYAEDDRHNVSLILEISNGLRETIVPDTPEDYIKIYTKCWDNEPDNRPTIYQVVNWLKEIISNTVVTQNTQFSSKQELNENLESQREISQFIQNFNKINIQEIDPTILSNEREKVLFEKGFDIIDEVNDYIIKLVNRGIEWQMLKRQIIDYFVNYNIDLQEMYNWLLNNQNNSNSIFLFGYFNFYGIGVKRDYKKAFNLFVDASKNHIFARYFVGNCYRHGNGTIKNDQLAFEYYKKSANKNFTNGQLDTGYCYKYGIGIEKDLKKALYWYKKASNNGNIIAMHNLGGCYLRGDGVEKDYNKAFKMFKKSTEGEYSYSNGITMLGYCYHKGIGTKIDKQKSFELYQNSANLGSMVAQYNLGNMYKHGDGIIKDIDKAIYWYGKSSKQGYQDAKYKLEKLLNS</sequence>
<gene>
    <name evidence="2" type="ORF">RirG_138820</name>
</gene>
<accession>A0A015KBL3</accession>
<name>A0A015KBL3_RHIIW</name>
<dbReference type="InterPro" id="IPR000719">
    <property type="entry name" value="Prot_kinase_dom"/>
</dbReference>
<keyword evidence="3" id="KW-1185">Reference proteome</keyword>
<dbReference type="InterPro" id="IPR006597">
    <property type="entry name" value="Sel1-like"/>
</dbReference>
<dbReference type="SUPFAM" id="SSF81901">
    <property type="entry name" value="HCP-like"/>
    <property type="match status" value="1"/>
</dbReference>
<dbReference type="InterPro" id="IPR011990">
    <property type="entry name" value="TPR-like_helical_dom_sf"/>
</dbReference>
<reference evidence="2 3" key="1">
    <citation type="submission" date="2014-02" db="EMBL/GenBank/DDBJ databases">
        <title>Single nucleus genome sequencing reveals high similarity among nuclei of an endomycorrhizal fungus.</title>
        <authorList>
            <person name="Lin K."/>
            <person name="Geurts R."/>
            <person name="Zhang Z."/>
            <person name="Limpens E."/>
            <person name="Saunders D.G."/>
            <person name="Mu D."/>
            <person name="Pang E."/>
            <person name="Cao H."/>
            <person name="Cha H."/>
            <person name="Lin T."/>
            <person name="Zhou Q."/>
            <person name="Shang Y."/>
            <person name="Li Y."/>
            <person name="Ivanov S."/>
            <person name="Sharma T."/>
            <person name="Velzen R.V."/>
            <person name="Ruijter N.D."/>
            <person name="Aanen D.K."/>
            <person name="Win J."/>
            <person name="Kamoun S."/>
            <person name="Bisseling T."/>
            <person name="Huang S."/>
        </authorList>
    </citation>
    <scope>NUCLEOTIDE SEQUENCE [LARGE SCALE GENOMIC DNA]</scope>
    <source>
        <strain evidence="3">DAOM197198w</strain>
    </source>
</reference>
<evidence type="ECO:0000259" key="1">
    <source>
        <dbReference type="PROSITE" id="PS50011"/>
    </source>
</evidence>
<dbReference type="PANTHER" id="PTHR43628">
    <property type="entry name" value="ACTIVATOR OF C KINASE PROTEIN 1-RELATED"/>
    <property type="match status" value="1"/>
</dbReference>
<dbReference type="Gene3D" id="1.25.40.10">
    <property type="entry name" value="Tetratricopeptide repeat domain"/>
    <property type="match status" value="2"/>
</dbReference>
<dbReference type="InterPro" id="IPR001245">
    <property type="entry name" value="Ser-Thr/Tyr_kinase_cat_dom"/>
</dbReference>
<feature type="domain" description="Protein kinase" evidence="1">
    <location>
        <begin position="37"/>
        <end position="314"/>
    </location>
</feature>
<comment type="caution">
    <text evidence="2">The sequence shown here is derived from an EMBL/GenBank/DDBJ whole genome shotgun (WGS) entry which is preliminary data.</text>
</comment>
<organism evidence="2 3">
    <name type="scientific">Rhizophagus irregularis (strain DAOM 197198w)</name>
    <name type="common">Glomus intraradices</name>
    <dbReference type="NCBI Taxonomy" id="1432141"/>
    <lineage>
        <taxon>Eukaryota</taxon>
        <taxon>Fungi</taxon>
        <taxon>Fungi incertae sedis</taxon>
        <taxon>Mucoromycota</taxon>
        <taxon>Glomeromycotina</taxon>
        <taxon>Glomeromycetes</taxon>
        <taxon>Glomerales</taxon>
        <taxon>Glomeraceae</taxon>
        <taxon>Rhizophagus</taxon>
    </lineage>
</organism>
<dbReference type="GO" id="GO:0005524">
    <property type="term" value="F:ATP binding"/>
    <property type="evidence" value="ECO:0007669"/>
    <property type="project" value="InterPro"/>
</dbReference>
<protein>
    <submittedName>
        <fullName evidence="2">Kss1p</fullName>
    </submittedName>
</protein>
<dbReference type="GO" id="GO:0004672">
    <property type="term" value="F:protein kinase activity"/>
    <property type="evidence" value="ECO:0007669"/>
    <property type="project" value="InterPro"/>
</dbReference>
<evidence type="ECO:0000313" key="3">
    <source>
        <dbReference type="Proteomes" id="UP000022910"/>
    </source>
</evidence>
<dbReference type="Gene3D" id="1.10.510.10">
    <property type="entry name" value="Transferase(Phosphotransferase) domain 1"/>
    <property type="match status" value="1"/>
</dbReference>
<dbReference type="PROSITE" id="PS50011">
    <property type="entry name" value="PROTEIN_KINASE_DOM"/>
    <property type="match status" value="1"/>
</dbReference>